<evidence type="ECO:0000256" key="1">
    <source>
        <dbReference type="SAM" id="Phobius"/>
    </source>
</evidence>
<dbReference type="Proteomes" id="UP000222818">
    <property type="component" value="Unassembled WGS sequence"/>
</dbReference>
<keyword evidence="1" id="KW-0812">Transmembrane</keyword>
<dbReference type="RefSeq" id="WP_099336814.1">
    <property type="nucleotide sequence ID" value="NZ_MKGN01000008.1"/>
</dbReference>
<keyword evidence="4" id="KW-1185">Reference proteome</keyword>
<keyword evidence="1" id="KW-1133">Transmembrane helix</keyword>
<evidence type="ECO:0000313" key="3">
    <source>
        <dbReference type="EMBL" id="PHN16303.1"/>
    </source>
</evidence>
<sequence>MEQTTTAEDMNNILKWLSKIKGKVLVLVTSIIVLVIHAFTLNSSEACIIDNEGLDMVHLNYEYSKAFPTTPTATSNTEARTNQLTSVAPKEHSNENDWLNSVVGSSIDSSETEQLITTDKRAAIRELMDSLDIPKAIYSIMHNIITQIKQLIPIIESDILSEKQVSFTQRDRLMQTLQKYCEKDICNNSIETLKTPDFWNNAVSAQCSAFSRYYTIEEIKDLTTFYKSNVGKKYLNVRSQVGHDIMEELLRKYVSEVLRNVRTEVEKEVRTLLNTIE</sequence>
<dbReference type="EMBL" id="MKGN01000008">
    <property type="protein sequence ID" value="PHN16303.1"/>
    <property type="molecule type" value="Genomic_DNA"/>
</dbReference>
<gene>
    <name evidence="3" type="ORF">TPPER_00071</name>
</gene>
<keyword evidence="1" id="KW-0472">Membrane</keyword>
<dbReference type="Pfam" id="PF09832">
    <property type="entry name" value="DUF2059"/>
    <property type="match status" value="1"/>
</dbReference>
<accession>A0A2G0V775</accession>
<organism evidence="3 4">
    <name type="scientific">Candidatus Tremblayella phenacoccinincola</name>
    <dbReference type="NCBI Taxonomy" id="1010676"/>
    <lineage>
        <taxon>Bacteria</taxon>
        <taxon>Pseudomonadati</taxon>
        <taxon>Pseudomonadota</taxon>
        <taxon>Betaproteobacteria</taxon>
        <taxon>Candidatus Tremblayella</taxon>
    </lineage>
</organism>
<evidence type="ECO:0000259" key="2">
    <source>
        <dbReference type="Pfam" id="PF09832"/>
    </source>
</evidence>
<dbReference type="AlphaFoldDB" id="A0A2G0V775"/>
<name>A0A2G0V775_9PROT</name>
<comment type="caution">
    <text evidence="3">The sequence shown here is derived from an EMBL/GenBank/DDBJ whole genome shotgun (WGS) entry which is preliminary data.</text>
</comment>
<feature type="transmembrane region" description="Helical" evidence="1">
    <location>
        <begin position="24"/>
        <end position="41"/>
    </location>
</feature>
<feature type="domain" description="DUF2059" evidence="2">
    <location>
        <begin position="210"/>
        <end position="253"/>
    </location>
</feature>
<dbReference type="InterPro" id="IPR018637">
    <property type="entry name" value="DUF2059"/>
</dbReference>
<protein>
    <recommendedName>
        <fullName evidence="2">DUF2059 domain-containing protein</fullName>
    </recommendedName>
</protein>
<reference evidence="3 4" key="1">
    <citation type="journal article" date="2017" name="ISME J.">
        <title>Tremblaya phenacola PPER: an evolutionary beta-gammaproteobacterium collage.</title>
        <authorList>
            <person name="Gil R."/>
            <person name="Vargas-Chavez C."/>
            <person name="Lopez-Madrigal S."/>
            <person name="Santos-Garcia D."/>
            <person name="Latorre A."/>
            <person name="Moya A."/>
        </authorList>
    </citation>
    <scope>NUCLEOTIDE SEQUENCE [LARGE SCALE GENOMIC DNA]</scope>
    <source>
        <strain evidence="3 4">PPER</strain>
    </source>
</reference>
<dbReference type="OrthoDB" id="8589964at2"/>
<proteinExistence type="predicted"/>
<evidence type="ECO:0000313" key="4">
    <source>
        <dbReference type="Proteomes" id="UP000222818"/>
    </source>
</evidence>